<gene>
    <name evidence="2" type="ORF">ACFQPF_01555</name>
</gene>
<accession>A0ABW2NLS6</accession>
<keyword evidence="1" id="KW-0732">Signal</keyword>
<dbReference type="EMBL" id="JBHTCP010000003">
    <property type="protein sequence ID" value="MFC7370365.1"/>
    <property type="molecule type" value="Genomic_DNA"/>
</dbReference>
<sequence>MKALKSFSLLLLLAGVFMASPFKASADAAPGDVIVTLGENLTEEQKTTILKEMEVDPSVQTVSVSNEEEHQYLGDYMSKAQIGTRAISSAKITIAEEGAGLSVKTNNINHVTEEMYMNALTTAGVKDADILVTAPFDVSGTAALTGILKAYETTAQIEIPEKQKQVANEEMVKTAELGDRIGAEKASELMTKVKEEISQDPSISEAELKTLIQNTAKDLGIELTEEELNGLTSLFNRMKDLNIDWDQVQTQLKDIKDNLGEILNSEETKSFLQKVLDFFIAIIEAIKNLFK</sequence>
<feature type="chain" id="PRO_5047501518" evidence="1">
    <location>
        <begin position="27"/>
        <end position="291"/>
    </location>
</feature>
<evidence type="ECO:0000313" key="3">
    <source>
        <dbReference type="Proteomes" id="UP001596549"/>
    </source>
</evidence>
<protein>
    <submittedName>
        <fullName evidence="2">DUF1002 domain-containing protein</fullName>
    </submittedName>
</protein>
<evidence type="ECO:0000256" key="1">
    <source>
        <dbReference type="SAM" id="SignalP"/>
    </source>
</evidence>
<feature type="signal peptide" evidence="1">
    <location>
        <begin position="1"/>
        <end position="26"/>
    </location>
</feature>
<dbReference type="RefSeq" id="WP_379745536.1">
    <property type="nucleotide sequence ID" value="NZ_JBHTCP010000003.1"/>
</dbReference>
<dbReference type="Proteomes" id="UP001596549">
    <property type="component" value="Unassembled WGS sequence"/>
</dbReference>
<dbReference type="InterPro" id="IPR009343">
    <property type="entry name" value="DUF1002"/>
</dbReference>
<reference evidence="3" key="1">
    <citation type="journal article" date="2019" name="Int. J. Syst. Evol. Microbiol.">
        <title>The Global Catalogue of Microorganisms (GCM) 10K type strain sequencing project: providing services to taxonomists for standard genome sequencing and annotation.</title>
        <authorList>
            <consortium name="The Broad Institute Genomics Platform"/>
            <consortium name="The Broad Institute Genome Sequencing Center for Infectious Disease"/>
            <person name="Wu L."/>
            <person name="Ma J."/>
        </authorList>
    </citation>
    <scope>NUCLEOTIDE SEQUENCE [LARGE SCALE GENOMIC DNA]</scope>
    <source>
        <strain evidence="3">NBRC 106396</strain>
    </source>
</reference>
<keyword evidence="3" id="KW-1185">Reference proteome</keyword>
<name>A0ABW2NLS6_9BACL</name>
<evidence type="ECO:0000313" key="2">
    <source>
        <dbReference type="EMBL" id="MFC7370365.1"/>
    </source>
</evidence>
<proteinExistence type="predicted"/>
<organism evidence="2 3">
    <name type="scientific">Fictibacillus iocasae</name>
    <dbReference type="NCBI Taxonomy" id="2715437"/>
    <lineage>
        <taxon>Bacteria</taxon>
        <taxon>Bacillati</taxon>
        <taxon>Bacillota</taxon>
        <taxon>Bacilli</taxon>
        <taxon>Bacillales</taxon>
        <taxon>Fictibacillaceae</taxon>
        <taxon>Fictibacillus</taxon>
    </lineage>
</organism>
<comment type="caution">
    <text evidence="2">The sequence shown here is derived from an EMBL/GenBank/DDBJ whole genome shotgun (WGS) entry which is preliminary data.</text>
</comment>
<dbReference type="Pfam" id="PF06207">
    <property type="entry name" value="DUF1002"/>
    <property type="match status" value="1"/>
</dbReference>